<dbReference type="SUPFAM" id="SSF53649">
    <property type="entry name" value="Alkaline phosphatase-like"/>
    <property type="match status" value="1"/>
</dbReference>
<dbReference type="Proteomes" id="UP000035642">
    <property type="component" value="Unassembled WGS sequence"/>
</dbReference>
<dbReference type="AlphaFoldDB" id="A0A0K0CWW3"/>
<evidence type="ECO:0000313" key="1">
    <source>
        <dbReference type="Proteomes" id="UP000035642"/>
    </source>
</evidence>
<dbReference type="WBParaSite" id="ACAC_0000198701-mRNA-1">
    <property type="protein sequence ID" value="ACAC_0000198701-mRNA-1"/>
    <property type="gene ID" value="ACAC_0000198701"/>
</dbReference>
<accession>A0A0K0CWW3</accession>
<evidence type="ECO:0000313" key="2">
    <source>
        <dbReference type="WBParaSite" id="ACAC_0000198701-mRNA-1"/>
    </source>
</evidence>
<dbReference type="STRING" id="6313.A0A0K0CWW3"/>
<sequence>LYISAFPISSIQLIFAVSGQRFPLTTRRQNQLPLDGTNILDELWGISQEAAGYLGRRRPIIYYCNTKLMAIRLSNIKIHYRTSPIFFNDTVDPNLSYFCPNGKPRADWYVSQTCPDEHLVVHTPPLVFDLARDPFELTFTHISRIIPLAAQILREHRESLVPVRSQLGHFDQKLTPCCDPPKCDCDKLKNRQEKVKLINI</sequence>
<protein>
    <submittedName>
        <fullName evidence="2">Sulfatase domain-containing protein</fullName>
    </submittedName>
</protein>
<keyword evidence="1" id="KW-1185">Reference proteome</keyword>
<dbReference type="Pfam" id="PF14707">
    <property type="entry name" value="Sulfatase_C"/>
    <property type="match status" value="1"/>
</dbReference>
<reference evidence="1" key="1">
    <citation type="submission" date="2012-09" db="EMBL/GenBank/DDBJ databases">
        <authorList>
            <person name="Martin A.A."/>
        </authorList>
    </citation>
    <scope>NUCLEOTIDE SEQUENCE</scope>
</reference>
<reference evidence="2" key="2">
    <citation type="submission" date="2017-02" db="UniProtKB">
        <authorList>
            <consortium name="WormBaseParasite"/>
        </authorList>
    </citation>
    <scope>IDENTIFICATION</scope>
</reference>
<organism evidence="1 2">
    <name type="scientific">Angiostrongylus cantonensis</name>
    <name type="common">Rat lungworm</name>
    <dbReference type="NCBI Taxonomy" id="6313"/>
    <lineage>
        <taxon>Eukaryota</taxon>
        <taxon>Metazoa</taxon>
        <taxon>Ecdysozoa</taxon>
        <taxon>Nematoda</taxon>
        <taxon>Chromadorea</taxon>
        <taxon>Rhabditida</taxon>
        <taxon>Rhabditina</taxon>
        <taxon>Rhabditomorpha</taxon>
        <taxon>Strongyloidea</taxon>
        <taxon>Metastrongylidae</taxon>
        <taxon>Angiostrongylus</taxon>
    </lineage>
</organism>
<dbReference type="Gene3D" id="3.30.1120.10">
    <property type="match status" value="1"/>
</dbReference>
<dbReference type="InterPro" id="IPR017850">
    <property type="entry name" value="Alkaline_phosphatase_core_sf"/>
</dbReference>
<name>A0A0K0CWW3_ANGCA</name>
<proteinExistence type="predicted"/>